<feature type="compositionally biased region" description="Polar residues" evidence="1">
    <location>
        <begin position="400"/>
        <end position="420"/>
    </location>
</feature>
<feature type="compositionally biased region" description="Gly residues" evidence="1">
    <location>
        <begin position="1067"/>
        <end position="1081"/>
    </location>
</feature>
<sequence>MVSVKSRSIRDRLRARSQQERNYKDEAKARQNGAGNAKSSWQEGLSAALECDKEGVMGDVETQARIFNDKGSQRQNNADLELEVNSEGQFKQETRQVYATRVNGKKTEIDDQGKAPVEDCVSTAAICAGQDMERDQAILRRKGFTTLIQTAKRVARGYPSKLFNGEASEATSLPPTVEPISTLPVGESVPIITKQTATFIQGASTPIAPGVTTSLSVSPEYTSLAPTVKPSSQSPIPFAATTQHAVSPSATSPGSELGSMSKFNSFQNPSPVSATIQQTANPSTSPPQSTHRSTKETISSPTLGSVPASASPQMVTTLPIASLGSTSSSVAKSFTTPLGTPQRQLPSTAESKPTEISTSTSISEPTSSSGSLSHTTFSPSPSKTSTQSTLKSTLLSGTPHLQTSSLVSQTIPPMTSTQTRSSVIKSASQAQSSVSISSSHSRSTFSATSDGGLLPSSLLKLPTLSPPSSSPKTTWGSETTSDAQKSTRQGISLPTLLTQLVPSLFQQTSTLETTSRDATSLLSSTSWSFSHTNSLTDSSLTYHTQPLSVVVSTPASSAQSTTTATASLLHKPSATSTMKQTGSTSVSGRTTPFPTVTSTNNGPTEFPTSSGSETAAQSSDNTVLSTFSSSPWNSQIRSVETTATKATASNLLSSFTNPLDSTTVASQIFSHATSSSNSIASTHDTQAATVKSTATQNLISSTLPHTEYPFRSITATPQSFFGSASLAISFGTQATDSGTSLKSSIASTRVSGAPTGGISTGYLSKTGTALATVSFGQTTGAETGSAISVGESLTTSAAFVTSNSGQLTPAETGSSMSIETPATSRTAIITSNFAYTTSPETGIIFSTTNSAQTIPIPETTDHFVTGTVIQSKTTGDSVESVATQTTISAARTDEGSGSATATSFPSQIAPPVSTHSYHSQILVPTSTIVLPVTQSSIPAVTQIAVPTSRPGATYARVTENSFSVILPPTSTQGFTSGDIEFNIHNGTPTSSSSPKPSVTEAAATTSNHKGAIIGGVIGGVAGLALLAIAAFMLWRMLAAKSAVTPDNATGGGDGSAPTYATAPSNGGANGAGDTGAGGSIGPTGLTPEAAAAAASLAVPAAAAMYTSPHASFAPEHSMRSTGDPSVYAGYPGLDEYAAVAAAAQAAHTDPAAIAAWYSGYDPTQIDAAYAAAAAAAAEAYAAGRDPTQGNFGEQSDRPDGLYGGATPEIRSAQAYASGENPGAGASEGFEMAHNPIDPGSNITAGLLGAGVAAAAGAVVMKETTSASEDRTDATTNKPCEGLAAQKTSAAVESEDTGVDSFIGEHGVSAISCVKPTDISPIGVGHAKTASVDAISDLGSGGSHSRQSYDPHLSLSSEMDAFTGTHRSVPSEHSINSEVVDIPPSVGLTSSNNGPHESFHDGYNALLFRNPSGASGNSNMTDESMGPMTGRRCPGGDSKIIFHGSPARNITEDSMTLAPEIFGGQAAAISGYDDTSELGMNLASPRRSSHFTE</sequence>
<evidence type="ECO:0000313" key="4">
    <source>
        <dbReference type="Proteomes" id="UP000242877"/>
    </source>
</evidence>
<feature type="compositionally biased region" description="Polar residues" evidence="1">
    <location>
        <begin position="261"/>
        <end position="311"/>
    </location>
</feature>
<feature type="compositionally biased region" description="Polar residues" evidence="1">
    <location>
        <begin position="888"/>
        <end position="906"/>
    </location>
</feature>
<gene>
    <name evidence="3" type="ORF">AAP_01216</name>
</gene>
<comment type="caution">
    <text evidence="3">The sequence shown here is derived from an EMBL/GenBank/DDBJ whole genome shotgun (WGS) entry which is preliminary data.</text>
</comment>
<dbReference type="EMBL" id="AZGZ01000003">
    <property type="protein sequence ID" value="KZZ96443.1"/>
    <property type="molecule type" value="Genomic_DNA"/>
</dbReference>
<feature type="region of interest" description="Disordered" evidence="1">
    <location>
        <begin position="1184"/>
        <end position="1236"/>
    </location>
</feature>
<evidence type="ECO:0000256" key="1">
    <source>
        <dbReference type="SAM" id="MobiDB-lite"/>
    </source>
</evidence>
<dbReference type="Proteomes" id="UP000242877">
    <property type="component" value="Unassembled WGS sequence"/>
</dbReference>
<organism evidence="3 4">
    <name type="scientific">Ascosphaera apis ARSEF 7405</name>
    <dbReference type="NCBI Taxonomy" id="392613"/>
    <lineage>
        <taxon>Eukaryota</taxon>
        <taxon>Fungi</taxon>
        <taxon>Dikarya</taxon>
        <taxon>Ascomycota</taxon>
        <taxon>Pezizomycotina</taxon>
        <taxon>Eurotiomycetes</taxon>
        <taxon>Eurotiomycetidae</taxon>
        <taxon>Onygenales</taxon>
        <taxon>Ascosphaeraceae</taxon>
        <taxon>Ascosphaera</taxon>
    </lineage>
</organism>
<feature type="compositionally biased region" description="Polar residues" evidence="1">
    <location>
        <begin position="475"/>
        <end position="489"/>
    </location>
</feature>
<feature type="region of interest" description="Disordered" evidence="1">
    <location>
        <begin position="1047"/>
        <end position="1082"/>
    </location>
</feature>
<keyword evidence="2" id="KW-0812">Transmembrane</keyword>
<feature type="region of interest" description="Disordered" evidence="1">
    <location>
        <begin position="241"/>
        <end position="311"/>
    </location>
</feature>
<feature type="region of interest" description="Disordered" evidence="1">
    <location>
        <begin position="1"/>
        <end position="41"/>
    </location>
</feature>
<feature type="compositionally biased region" description="Basic and acidic residues" evidence="1">
    <location>
        <begin position="8"/>
        <end position="29"/>
    </location>
</feature>
<keyword evidence="2" id="KW-0472">Membrane</keyword>
<feature type="compositionally biased region" description="Polar residues" evidence="1">
    <location>
        <begin position="573"/>
        <end position="620"/>
    </location>
</feature>
<feature type="compositionally biased region" description="Polar residues" evidence="1">
    <location>
        <begin position="326"/>
        <end position="349"/>
    </location>
</feature>
<feature type="region of interest" description="Disordered" evidence="1">
    <location>
        <begin position="457"/>
        <end position="489"/>
    </location>
</feature>
<reference evidence="3 4" key="1">
    <citation type="journal article" date="2016" name="Genome Biol. Evol.">
        <title>Divergent and convergent evolution of fungal pathogenicity.</title>
        <authorList>
            <person name="Shang Y."/>
            <person name="Xiao G."/>
            <person name="Zheng P."/>
            <person name="Cen K."/>
            <person name="Zhan S."/>
            <person name="Wang C."/>
        </authorList>
    </citation>
    <scope>NUCLEOTIDE SEQUENCE [LARGE SCALE GENOMIC DNA]</scope>
    <source>
        <strain evidence="3 4">ARSEF 7405</strain>
    </source>
</reference>
<feature type="region of interest" description="Disordered" evidence="1">
    <location>
        <begin position="326"/>
        <end position="426"/>
    </location>
</feature>
<feature type="transmembrane region" description="Helical" evidence="2">
    <location>
        <begin position="1011"/>
        <end position="1034"/>
    </location>
</feature>
<evidence type="ECO:0000256" key="2">
    <source>
        <dbReference type="SAM" id="Phobius"/>
    </source>
</evidence>
<dbReference type="VEuPathDB" id="FungiDB:AAP_01216"/>
<accession>A0A162IPJ3</accession>
<keyword evidence="2" id="KW-1133">Transmembrane helix</keyword>
<keyword evidence="4" id="KW-1185">Reference proteome</keyword>
<name>A0A162IPJ3_9EURO</name>
<feature type="compositionally biased region" description="Low complexity" evidence="1">
    <location>
        <begin position="350"/>
        <end position="399"/>
    </location>
</feature>
<proteinExistence type="predicted"/>
<feature type="compositionally biased region" description="Polar residues" evidence="1">
    <location>
        <begin position="241"/>
        <end position="254"/>
    </location>
</feature>
<feature type="region of interest" description="Disordered" evidence="1">
    <location>
        <begin position="888"/>
        <end position="911"/>
    </location>
</feature>
<protein>
    <submittedName>
        <fullName evidence="3">Uncharacterized protein</fullName>
    </submittedName>
</protein>
<feature type="region of interest" description="Disordered" evidence="1">
    <location>
        <begin position="562"/>
        <end position="620"/>
    </location>
</feature>
<evidence type="ECO:0000313" key="3">
    <source>
        <dbReference type="EMBL" id="KZZ96443.1"/>
    </source>
</evidence>